<reference evidence="2" key="1">
    <citation type="submission" date="2017-08" db="EMBL/GenBank/DDBJ databases">
        <title>Draft genome sequence of Lactococcus sp. strain Rs-Y01, isolated from the gut of the lower termite Reticulitermes speratus.</title>
        <authorList>
            <person name="Ohkuma M."/>
            <person name="Yuki M."/>
        </authorList>
    </citation>
    <scope>NUCLEOTIDE SEQUENCE [LARGE SCALE GENOMIC DNA]</scope>
    <source>
        <strain evidence="2">Rs-Y01</strain>
    </source>
</reference>
<gene>
    <name evidence="1" type="ORF">RsY01_1663</name>
</gene>
<name>A0A224X1G1_9LACT</name>
<keyword evidence="2" id="KW-1185">Reference proteome</keyword>
<protein>
    <submittedName>
        <fullName evidence="1">Uncharacterized protein</fullName>
    </submittedName>
</protein>
<sequence length="60" mass="6698">MMKTKDFSLRSSYFIGENKHKWRLFLVIASLLIGIVLLPTTTVKADVVVQGTSLTDAELT</sequence>
<accession>A0A224X1G1</accession>
<proteinExistence type="predicted"/>
<organism evidence="1 2">
    <name type="scientific">Pseudolactococcus reticulitermitis</name>
    <dbReference type="NCBI Taxonomy" id="2025039"/>
    <lineage>
        <taxon>Bacteria</taxon>
        <taxon>Bacillati</taxon>
        <taxon>Bacillota</taxon>
        <taxon>Bacilli</taxon>
        <taxon>Lactobacillales</taxon>
        <taxon>Streptococcaceae</taxon>
        <taxon>Pseudolactococcus</taxon>
    </lineage>
</organism>
<evidence type="ECO:0000313" key="2">
    <source>
        <dbReference type="Proteomes" id="UP000218689"/>
    </source>
</evidence>
<dbReference type="RefSeq" id="WP_133063204.1">
    <property type="nucleotide sequence ID" value="NZ_BEDT01000004.1"/>
</dbReference>
<dbReference type="EMBL" id="BEDT01000004">
    <property type="protein sequence ID" value="GAX48049.1"/>
    <property type="molecule type" value="Genomic_DNA"/>
</dbReference>
<dbReference type="AlphaFoldDB" id="A0A224X1G1"/>
<dbReference type="Proteomes" id="UP000218689">
    <property type="component" value="Unassembled WGS sequence"/>
</dbReference>
<comment type="caution">
    <text evidence="1">The sequence shown here is derived from an EMBL/GenBank/DDBJ whole genome shotgun (WGS) entry which is preliminary data.</text>
</comment>
<evidence type="ECO:0000313" key="1">
    <source>
        <dbReference type="EMBL" id="GAX48049.1"/>
    </source>
</evidence>